<keyword evidence="3" id="KW-1185">Reference proteome</keyword>
<feature type="region of interest" description="Disordered" evidence="1">
    <location>
        <begin position="79"/>
        <end position="112"/>
    </location>
</feature>
<reference evidence="2 3" key="2">
    <citation type="journal article" date="2023" name="ChemBioChem">
        <title>Acyltransferase Domain Exchange between Two Independent Type I Polyketide Synthases in the Same Producer Strain of Macrolide Antibiotics.</title>
        <authorList>
            <person name="Kudo F."/>
            <person name="Kishikawa K."/>
            <person name="Tsuboi K."/>
            <person name="Kido T."/>
            <person name="Usui T."/>
            <person name="Hashimoto J."/>
            <person name="Shin-Ya K."/>
            <person name="Miyanaga A."/>
            <person name="Eguchi T."/>
        </authorList>
    </citation>
    <scope>NUCLEOTIDE SEQUENCE [LARGE SCALE GENOMIC DNA]</scope>
    <source>
        <strain evidence="2 3">A-8890</strain>
    </source>
</reference>
<feature type="compositionally biased region" description="Gly residues" evidence="1">
    <location>
        <begin position="94"/>
        <end position="112"/>
    </location>
</feature>
<gene>
    <name evidence="2" type="ORF">SGFS_011780</name>
</gene>
<evidence type="ECO:0000313" key="3">
    <source>
        <dbReference type="Proteomes" id="UP001321542"/>
    </source>
</evidence>
<dbReference type="Proteomes" id="UP001321542">
    <property type="component" value="Chromosome"/>
</dbReference>
<organism evidence="2 3">
    <name type="scientific">Streptomyces graminofaciens</name>
    <dbReference type="NCBI Taxonomy" id="68212"/>
    <lineage>
        <taxon>Bacteria</taxon>
        <taxon>Bacillati</taxon>
        <taxon>Actinomycetota</taxon>
        <taxon>Actinomycetes</taxon>
        <taxon>Kitasatosporales</taxon>
        <taxon>Streptomycetaceae</taxon>
        <taxon>Streptomyces</taxon>
    </lineage>
</organism>
<protein>
    <submittedName>
        <fullName evidence="2">Uncharacterized protein</fullName>
    </submittedName>
</protein>
<proteinExistence type="predicted"/>
<accession>A0ABM7F268</accession>
<dbReference type="EMBL" id="AP018448">
    <property type="protein sequence ID" value="BBC29884.1"/>
    <property type="molecule type" value="Genomic_DNA"/>
</dbReference>
<name>A0ABM7F268_9ACTN</name>
<reference evidence="2 3" key="1">
    <citation type="journal article" date="2010" name="ChemBioChem">
        <title>Cloning and characterization of the biosynthetic gene cluster of 16-membered macrolide antibiotic FD-891: involvement of a dual functional cytochrome P450 monooxygenase catalyzing epoxidation and hydroxylation.</title>
        <authorList>
            <person name="Kudo F."/>
            <person name="Motegi A."/>
            <person name="Mizoue K."/>
            <person name="Eguchi T."/>
        </authorList>
    </citation>
    <scope>NUCLEOTIDE SEQUENCE [LARGE SCALE GENOMIC DNA]</scope>
    <source>
        <strain evidence="2 3">A-8890</strain>
    </source>
</reference>
<evidence type="ECO:0000256" key="1">
    <source>
        <dbReference type="SAM" id="MobiDB-lite"/>
    </source>
</evidence>
<evidence type="ECO:0000313" key="2">
    <source>
        <dbReference type="EMBL" id="BBC29884.1"/>
    </source>
</evidence>
<sequence length="112" mass="11467">MPSVLTQAAPAAGLTAVGVCAARRAASGFAHGRYRPNLPATQPRAGAAADNGVHTIALVIDEGRHRPSAEHCHTLLQRRQDRHLARARSPRTPAGGGAAGGFRAGHGAGRAQ</sequence>